<keyword evidence="3" id="KW-1185">Reference proteome</keyword>
<dbReference type="Gramene" id="KQJ81712">
    <property type="protein sequence ID" value="KQJ81712"/>
    <property type="gene ID" value="BRADI_5g02453v3"/>
</dbReference>
<dbReference type="EMBL" id="CM000884">
    <property type="protein sequence ID" value="KQJ81712.2"/>
    <property type="molecule type" value="Genomic_DNA"/>
</dbReference>
<dbReference type="EnsemblPlants" id="KQJ81712">
    <property type="protein sequence ID" value="KQJ81712"/>
    <property type="gene ID" value="BRADI_5g02453v3"/>
</dbReference>
<dbReference type="OrthoDB" id="683646at2759"/>
<evidence type="ECO:0008006" key="4">
    <source>
        <dbReference type="Google" id="ProtNLM"/>
    </source>
</evidence>
<proteinExistence type="predicted"/>
<organism evidence="1">
    <name type="scientific">Brachypodium distachyon</name>
    <name type="common">Purple false brome</name>
    <name type="synonym">Trachynia distachya</name>
    <dbReference type="NCBI Taxonomy" id="15368"/>
    <lineage>
        <taxon>Eukaryota</taxon>
        <taxon>Viridiplantae</taxon>
        <taxon>Streptophyta</taxon>
        <taxon>Embryophyta</taxon>
        <taxon>Tracheophyta</taxon>
        <taxon>Spermatophyta</taxon>
        <taxon>Magnoliopsida</taxon>
        <taxon>Liliopsida</taxon>
        <taxon>Poales</taxon>
        <taxon>Poaceae</taxon>
        <taxon>BOP clade</taxon>
        <taxon>Pooideae</taxon>
        <taxon>Stipodae</taxon>
        <taxon>Brachypodieae</taxon>
        <taxon>Brachypodium</taxon>
    </lineage>
</organism>
<accession>A0A0Q3I6L9</accession>
<reference evidence="2" key="3">
    <citation type="submission" date="2018-08" db="UniProtKB">
        <authorList>
            <consortium name="EnsemblPlants"/>
        </authorList>
    </citation>
    <scope>IDENTIFICATION</scope>
    <source>
        <strain evidence="2">cv. Bd21</strain>
    </source>
</reference>
<protein>
    <recommendedName>
        <fullName evidence="4">Reverse transcriptase zinc-binding domain-containing protein</fullName>
    </recommendedName>
</protein>
<sequence length="102" mass="12268">MFFHCPFAKACWSYLCGNFTPVANVHLNVESLKRKLKVPFFMEIIILGAWSIWKVRNDFIFNQRTPSLYRCRQLFKEEMNLVFHRAKRKNYSNLASWLASFR</sequence>
<gene>
    <name evidence="1" type="ORF">BRADI_5g02453v3</name>
</gene>
<name>A0A0Q3I6L9_BRADI</name>
<evidence type="ECO:0000313" key="2">
    <source>
        <dbReference type="EnsemblPlants" id="KQJ81712"/>
    </source>
</evidence>
<evidence type="ECO:0000313" key="1">
    <source>
        <dbReference type="EMBL" id="KQJ81712.2"/>
    </source>
</evidence>
<evidence type="ECO:0000313" key="3">
    <source>
        <dbReference type="Proteomes" id="UP000008810"/>
    </source>
</evidence>
<reference evidence="1" key="2">
    <citation type="submission" date="2017-06" db="EMBL/GenBank/DDBJ databases">
        <title>WGS assembly of Brachypodium distachyon.</title>
        <authorList>
            <consortium name="The International Brachypodium Initiative"/>
            <person name="Lucas S."/>
            <person name="Harmon-Smith M."/>
            <person name="Lail K."/>
            <person name="Tice H."/>
            <person name="Grimwood J."/>
            <person name="Bruce D."/>
            <person name="Barry K."/>
            <person name="Shu S."/>
            <person name="Lindquist E."/>
            <person name="Wang M."/>
            <person name="Pitluck S."/>
            <person name="Vogel J.P."/>
            <person name="Garvin D.F."/>
            <person name="Mockler T.C."/>
            <person name="Schmutz J."/>
            <person name="Rokhsar D."/>
            <person name="Bevan M.W."/>
        </authorList>
    </citation>
    <scope>NUCLEOTIDE SEQUENCE</scope>
    <source>
        <strain evidence="1">Bd21</strain>
    </source>
</reference>
<dbReference type="InParanoid" id="A0A0Q3I6L9"/>
<dbReference type="AlphaFoldDB" id="A0A0Q3I6L9"/>
<reference evidence="1 2" key="1">
    <citation type="journal article" date="2010" name="Nature">
        <title>Genome sequencing and analysis of the model grass Brachypodium distachyon.</title>
        <authorList>
            <consortium name="International Brachypodium Initiative"/>
        </authorList>
    </citation>
    <scope>NUCLEOTIDE SEQUENCE [LARGE SCALE GENOMIC DNA]</scope>
    <source>
        <strain evidence="1 2">Bd21</strain>
    </source>
</reference>
<dbReference type="Proteomes" id="UP000008810">
    <property type="component" value="Chromosome 5"/>
</dbReference>